<organism evidence="1 2">
    <name type="scientific">Yersinia enterocolitica</name>
    <dbReference type="NCBI Taxonomy" id="630"/>
    <lineage>
        <taxon>Bacteria</taxon>
        <taxon>Pseudomonadati</taxon>
        <taxon>Pseudomonadota</taxon>
        <taxon>Gammaproteobacteria</taxon>
        <taxon>Enterobacterales</taxon>
        <taxon>Yersiniaceae</taxon>
        <taxon>Yersinia</taxon>
    </lineage>
</organism>
<accession>A0A9P1PY12</accession>
<protein>
    <submittedName>
        <fullName evidence="1">Uncharacterized protein</fullName>
    </submittedName>
</protein>
<dbReference type="EMBL" id="CPZF01000010">
    <property type="protein sequence ID" value="CNG19215.1"/>
    <property type="molecule type" value="Genomic_DNA"/>
</dbReference>
<reference evidence="1 2" key="1">
    <citation type="submission" date="2015-03" db="EMBL/GenBank/DDBJ databases">
        <authorList>
            <consortium name="Pathogen Informatics"/>
            <person name="Murphy D."/>
        </authorList>
    </citation>
    <scope>NUCLEOTIDE SEQUENCE [LARGE SCALE GENOMIC DNA]</scope>
    <source>
        <strain evidence="1 2">IP27818</strain>
    </source>
</reference>
<evidence type="ECO:0000313" key="1">
    <source>
        <dbReference type="EMBL" id="CNG19215.1"/>
    </source>
</evidence>
<proteinExistence type="predicted"/>
<evidence type="ECO:0000313" key="2">
    <source>
        <dbReference type="Proteomes" id="UP000041356"/>
    </source>
</evidence>
<sequence length="46" mass="4834">MRLPVNRVLINKILSSLADPFGGSGIQMACGVIESLSDTNSSVKVD</sequence>
<dbReference type="AlphaFoldDB" id="A0A9P1PY12"/>
<name>A0A9P1PY12_YEREN</name>
<comment type="caution">
    <text evidence="1">The sequence shown here is derived from an EMBL/GenBank/DDBJ whole genome shotgun (WGS) entry which is preliminary data.</text>
</comment>
<dbReference type="Proteomes" id="UP000041356">
    <property type="component" value="Unassembled WGS sequence"/>
</dbReference>
<gene>
    <name evidence="1" type="ORF">ERS137939_03461</name>
</gene>